<dbReference type="InterPro" id="IPR000415">
    <property type="entry name" value="Nitroreductase-like"/>
</dbReference>
<dbReference type="RefSeq" id="WP_153549068.1">
    <property type="nucleotide sequence ID" value="NZ_WIXK01000011.1"/>
</dbReference>
<name>A0A844AWB6_9RHOB</name>
<protein>
    <recommendedName>
        <fullName evidence="5">Nitroreductase</fullName>
    </recommendedName>
</protein>
<dbReference type="SUPFAM" id="SSF55469">
    <property type="entry name" value="FMN-dependent nitroreductase-like"/>
    <property type="match status" value="1"/>
</dbReference>
<evidence type="ECO:0000313" key="4">
    <source>
        <dbReference type="Proteomes" id="UP000436694"/>
    </source>
</evidence>
<sequence>MTNTPSNAGEFDVGILGWWYGKNYGSILTYYGLNRAVENLGYKALMVHEPLGYNGYRVKWPKDILSMKFADRVGYSYTDQIHYSELSQLNAKVDTFLLGSDQLWNPLIGRVNGDLFLDFAADDKRRVAYATSFGNRNNTKFKPDFIAKHRPNLQQFTAISVREKYAINTARDVFNVDATQTVDPVFLLEREHYEALADRATVRQSGEYLAVFYLDPDPDKKATVRTVAKKLGFKKILIIPNPDEGRAKTEELFHEPEFDILAEDAPENFLEAYRKASYVITDSFHGTAFAVIFQKPFSSIYNTKRGIDRFKSLLGALGFDERRRIYAGDSQERVDANKFISRKINFTAANRYLTEGRQQSLSWLKTALSTPAQHKVKTVAAKTVHAAGQITAPKAAAIAPPRPIEPNTDGVFGRHTGALGQTAALPQQRLRFQSNSPAWKIVNLPRGTLLGLPKPGAAVRGNHIFCDLPQKLHKGAAYRLIIRWRLRTRGTAVNLHIRNPKTERFQVIGSAALRDTKASWRIDTFDFVAKFADCSQFMLGAVHFGGRLAGALIDTISLQELTTEDITGLPLSTGSGPAQVSKSLALDDHARFAASLAQNSSAKNKKGARARIMFHAHAIEKGLSHSNFRAGFGKISVPALAREMNGWLKHGRDPQDIFFQTGAAVMQSYHRRHESLKSDISHFWSQFSPKVQDYILHADSRTGGVMEAAAPREDQRTSSDSRSFLDVVNGRRSVREFTNTPVTDAQIEAAVQIAMQAPSVCNRQGARVHQFDDPKAIKAALNIQGGFGGYKMPPRLLLVTVDLNAFLFAAERNQPYVDGGLFMMTLLLGLEEVGLAGCSLNTAMNTERAGKIRKLLNIPANEVFISFIAVGHYDSDVLTPRSKRISMGEVLKRHGQEKKLTPAR</sequence>
<dbReference type="InterPro" id="IPR050627">
    <property type="entry name" value="Nitroreductase/BluB"/>
</dbReference>
<dbReference type="Pfam" id="PF04230">
    <property type="entry name" value="PS_pyruv_trans"/>
    <property type="match status" value="1"/>
</dbReference>
<feature type="domain" description="Nitroreductase" evidence="1">
    <location>
        <begin position="730"/>
        <end position="780"/>
    </location>
</feature>
<gene>
    <name evidence="3" type="ORF">GG681_16140</name>
</gene>
<dbReference type="Gene3D" id="3.40.109.10">
    <property type="entry name" value="NADH Oxidase"/>
    <property type="match status" value="1"/>
</dbReference>
<feature type="domain" description="Polysaccharide pyruvyl transferase" evidence="2">
    <location>
        <begin position="23"/>
        <end position="302"/>
    </location>
</feature>
<dbReference type="InterPro" id="IPR007345">
    <property type="entry name" value="Polysacch_pyruvyl_Trfase"/>
</dbReference>
<evidence type="ECO:0008006" key="5">
    <source>
        <dbReference type="Google" id="ProtNLM"/>
    </source>
</evidence>
<dbReference type="EMBL" id="WIXK01000011">
    <property type="protein sequence ID" value="MQY44177.1"/>
    <property type="molecule type" value="Genomic_DNA"/>
</dbReference>
<organism evidence="3 4">
    <name type="scientific">Tritonibacter aquimaris</name>
    <dbReference type="NCBI Taxonomy" id="2663379"/>
    <lineage>
        <taxon>Bacteria</taxon>
        <taxon>Pseudomonadati</taxon>
        <taxon>Pseudomonadota</taxon>
        <taxon>Alphaproteobacteria</taxon>
        <taxon>Rhodobacterales</taxon>
        <taxon>Paracoccaceae</taxon>
        <taxon>Tritonibacter</taxon>
    </lineage>
</organism>
<dbReference type="GO" id="GO:0016491">
    <property type="term" value="F:oxidoreductase activity"/>
    <property type="evidence" value="ECO:0007669"/>
    <property type="project" value="InterPro"/>
</dbReference>
<evidence type="ECO:0000259" key="2">
    <source>
        <dbReference type="Pfam" id="PF04230"/>
    </source>
</evidence>
<dbReference type="AlphaFoldDB" id="A0A844AWB6"/>
<dbReference type="Proteomes" id="UP000436694">
    <property type="component" value="Unassembled WGS sequence"/>
</dbReference>
<keyword evidence="4" id="KW-1185">Reference proteome</keyword>
<reference evidence="3 4" key="1">
    <citation type="submission" date="2019-10" db="EMBL/GenBank/DDBJ databases">
        <title>Epibacterium sp. nov., isolated from seawater.</title>
        <authorList>
            <person name="Zhang X."/>
            <person name="Li N."/>
        </authorList>
    </citation>
    <scope>NUCLEOTIDE SEQUENCE [LARGE SCALE GENOMIC DNA]</scope>
    <source>
        <strain evidence="3 4">SM1969</strain>
    </source>
</reference>
<dbReference type="PANTHER" id="PTHR23026">
    <property type="entry name" value="NADPH NITROREDUCTASE"/>
    <property type="match status" value="1"/>
</dbReference>
<accession>A0A844AWB6</accession>
<dbReference type="Pfam" id="PF00881">
    <property type="entry name" value="Nitroreductase"/>
    <property type="match status" value="1"/>
</dbReference>
<comment type="caution">
    <text evidence="3">The sequence shown here is derived from an EMBL/GenBank/DDBJ whole genome shotgun (WGS) entry which is preliminary data.</text>
</comment>
<evidence type="ECO:0000313" key="3">
    <source>
        <dbReference type="EMBL" id="MQY44177.1"/>
    </source>
</evidence>
<evidence type="ECO:0000259" key="1">
    <source>
        <dbReference type="Pfam" id="PF00881"/>
    </source>
</evidence>
<proteinExistence type="predicted"/>
<dbReference type="PANTHER" id="PTHR23026:SF123">
    <property type="entry name" value="NAD(P)H NITROREDUCTASE RV3131-RELATED"/>
    <property type="match status" value="1"/>
</dbReference>
<dbReference type="InterPro" id="IPR029479">
    <property type="entry name" value="Nitroreductase"/>
</dbReference>